<evidence type="ECO:0000256" key="1">
    <source>
        <dbReference type="ARBA" id="ARBA00007992"/>
    </source>
</evidence>
<comment type="caution">
    <text evidence="7">The sequence shown here is derived from an EMBL/GenBank/DDBJ whole genome shotgun (WGS) entry which is preliminary data.</text>
</comment>
<keyword evidence="5" id="KW-0503">Monooxygenase</keyword>
<dbReference type="Pfam" id="PF01494">
    <property type="entry name" value="FAD_binding_3"/>
    <property type="match status" value="1"/>
</dbReference>
<evidence type="ECO:0000313" key="7">
    <source>
        <dbReference type="EMBL" id="KAF9457525.1"/>
    </source>
</evidence>
<keyword evidence="8" id="KW-1185">Reference proteome</keyword>
<dbReference type="InterPro" id="IPR002938">
    <property type="entry name" value="FAD-bd"/>
</dbReference>
<reference evidence="7" key="1">
    <citation type="submission" date="2020-11" db="EMBL/GenBank/DDBJ databases">
        <authorList>
            <consortium name="DOE Joint Genome Institute"/>
            <person name="Ahrendt S."/>
            <person name="Riley R."/>
            <person name="Andreopoulos W."/>
            <person name="Labutti K."/>
            <person name="Pangilinan J."/>
            <person name="Ruiz-Duenas F.J."/>
            <person name="Barrasa J.M."/>
            <person name="Sanchez-Garcia M."/>
            <person name="Camarero S."/>
            <person name="Miyauchi S."/>
            <person name="Serrano A."/>
            <person name="Linde D."/>
            <person name="Babiker R."/>
            <person name="Drula E."/>
            <person name="Ayuso-Fernandez I."/>
            <person name="Pacheco R."/>
            <person name="Padilla G."/>
            <person name="Ferreira P."/>
            <person name="Barriuso J."/>
            <person name="Kellner H."/>
            <person name="Castanera R."/>
            <person name="Alfaro M."/>
            <person name="Ramirez L."/>
            <person name="Pisabarro A.G."/>
            <person name="Kuo A."/>
            <person name="Tritt A."/>
            <person name="Lipzen A."/>
            <person name="He G."/>
            <person name="Yan M."/>
            <person name="Ng V."/>
            <person name="Cullen D."/>
            <person name="Martin F."/>
            <person name="Rosso M.-N."/>
            <person name="Henrissat B."/>
            <person name="Hibbett D."/>
            <person name="Martinez A.T."/>
            <person name="Grigoriev I.V."/>
        </authorList>
    </citation>
    <scope>NUCLEOTIDE SEQUENCE</scope>
    <source>
        <strain evidence="7">CBS 247.69</strain>
    </source>
</reference>
<dbReference type="GO" id="GO:0071949">
    <property type="term" value="F:FAD binding"/>
    <property type="evidence" value="ECO:0007669"/>
    <property type="project" value="InterPro"/>
</dbReference>
<evidence type="ECO:0000313" key="8">
    <source>
        <dbReference type="Proteomes" id="UP000807353"/>
    </source>
</evidence>
<dbReference type="PANTHER" id="PTHR13789:SF147">
    <property type="entry name" value="PUTATIVE (AFU_ORTHOLOGUE AFUA_2G01950)-RELATED"/>
    <property type="match status" value="1"/>
</dbReference>
<keyword evidence="3" id="KW-0274">FAD</keyword>
<dbReference type="InterPro" id="IPR036188">
    <property type="entry name" value="FAD/NAD-bd_sf"/>
</dbReference>
<name>A0A9P6CCW7_9AGAR</name>
<protein>
    <recommendedName>
        <fullName evidence="6">FAD-binding domain-containing protein</fullName>
    </recommendedName>
</protein>
<dbReference type="AlphaFoldDB" id="A0A9P6CCW7"/>
<feature type="domain" description="FAD-binding" evidence="6">
    <location>
        <begin position="25"/>
        <end position="344"/>
    </location>
</feature>
<evidence type="ECO:0000256" key="3">
    <source>
        <dbReference type="ARBA" id="ARBA00022827"/>
    </source>
</evidence>
<dbReference type="OrthoDB" id="1878542at2759"/>
<evidence type="ECO:0000256" key="4">
    <source>
        <dbReference type="ARBA" id="ARBA00023002"/>
    </source>
</evidence>
<evidence type="ECO:0000256" key="5">
    <source>
        <dbReference type="ARBA" id="ARBA00023033"/>
    </source>
</evidence>
<accession>A0A9P6CCW7</accession>
<sequence length="471" mass="52239">MSVSDTVNGRMRSMSISNKIAPLKIDFLIVGAGLAGLACAYTLGQSGHRVRVLETSSSLHQRAGGIRVPPNLAKLLLQWGLGEELAKARPCRKTAFHSLETGEYLGFLEWQEDIIRESGGDFLLMAHDDVQAMLYDLAVSVGAKVIFNTPIVSVAIDDIRERPYITTVDGIIMDADVVLGADGSNSIIRDYVNGGEDNAEDIGQSFYTITIPSETLRGDPDLAKWADLPQWPVWMGHARSREGREFCVHLYWPDSEVQLESPEGWDVVVPTSCIDLSNYDPVIQRLFTLAPDALRTKHMTRDIAEDWVDETGRIAIIGEAAHPLLPCSTHGASLAVEDAAVMGVLMSRLRTWEQIPQFMEGFQDVRQARCTHVRLSELHNAALVTLPPGEDRAMRDAAMRLSLHADADWDDTRLRAQWEEIGEVFGYNALEAAEDWWIKWGSIGDSAKVISFHEPMSWAHAVTKVDVQVSH</sequence>
<evidence type="ECO:0000256" key="2">
    <source>
        <dbReference type="ARBA" id="ARBA00022630"/>
    </source>
</evidence>
<dbReference type="EMBL" id="MU150368">
    <property type="protein sequence ID" value="KAF9457525.1"/>
    <property type="molecule type" value="Genomic_DNA"/>
</dbReference>
<dbReference type="SUPFAM" id="SSF51905">
    <property type="entry name" value="FAD/NAD(P)-binding domain"/>
    <property type="match status" value="1"/>
</dbReference>
<dbReference type="GO" id="GO:0004497">
    <property type="term" value="F:monooxygenase activity"/>
    <property type="evidence" value="ECO:0007669"/>
    <property type="project" value="UniProtKB-KW"/>
</dbReference>
<dbReference type="Proteomes" id="UP000807353">
    <property type="component" value="Unassembled WGS sequence"/>
</dbReference>
<gene>
    <name evidence="7" type="ORF">BDZ94DRAFT_1285230</name>
</gene>
<organism evidence="7 8">
    <name type="scientific">Collybia nuda</name>
    <dbReference type="NCBI Taxonomy" id="64659"/>
    <lineage>
        <taxon>Eukaryota</taxon>
        <taxon>Fungi</taxon>
        <taxon>Dikarya</taxon>
        <taxon>Basidiomycota</taxon>
        <taxon>Agaricomycotina</taxon>
        <taxon>Agaricomycetes</taxon>
        <taxon>Agaricomycetidae</taxon>
        <taxon>Agaricales</taxon>
        <taxon>Tricholomatineae</taxon>
        <taxon>Clitocybaceae</taxon>
        <taxon>Collybia</taxon>
    </lineage>
</organism>
<proteinExistence type="inferred from homology"/>
<dbReference type="InterPro" id="IPR050493">
    <property type="entry name" value="FAD-dep_Monooxygenase_BioMet"/>
</dbReference>
<keyword evidence="4" id="KW-0560">Oxidoreductase</keyword>
<keyword evidence="2" id="KW-0285">Flavoprotein</keyword>
<dbReference type="PANTHER" id="PTHR13789">
    <property type="entry name" value="MONOOXYGENASE"/>
    <property type="match status" value="1"/>
</dbReference>
<dbReference type="Gene3D" id="3.50.50.60">
    <property type="entry name" value="FAD/NAD(P)-binding domain"/>
    <property type="match status" value="1"/>
</dbReference>
<comment type="similarity">
    <text evidence="1">Belongs to the paxM FAD-dependent monooxygenase family.</text>
</comment>
<dbReference type="PRINTS" id="PR00420">
    <property type="entry name" value="RNGMNOXGNASE"/>
</dbReference>
<evidence type="ECO:0000259" key="6">
    <source>
        <dbReference type="Pfam" id="PF01494"/>
    </source>
</evidence>